<evidence type="ECO:0000256" key="10">
    <source>
        <dbReference type="ARBA" id="ARBA00022777"/>
    </source>
</evidence>
<comment type="cofactor">
    <cofactor evidence="16">
        <name>NH4(+)</name>
        <dbReference type="ChEBI" id="CHEBI:28938"/>
    </cofactor>
    <cofactor evidence="16">
        <name>K(+)</name>
        <dbReference type="ChEBI" id="CHEBI:29103"/>
    </cofactor>
    <text evidence="16">A monovalent cation. Ammonium or potassium.</text>
</comment>
<dbReference type="GO" id="GO:0004594">
    <property type="term" value="F:pantothenate kinase activity"/>
    <property type="evidence" value="ECO:0007669"/>
    <property type="project" value="UniProtKB-UniRule"/>
</dbReference>
<evidence type="ECO:0000256" key="11">
    <source>
        <dbReference type="ARBA" id="ARBA00022840"/>
    </source>
</evidence>
<comment type="catalytic activity">
    <reaction evidence="1 16">
        <text>(R)-pantothenate + ATP = (R)-4'-phosphopantothenate + ADP + H(+)</text>
        <dbReference type="Rhea" id="RHEA:16373"/>
        <dbReference type="ChEBI" id="CHEBI:10986"/>
        <dbReference type="ChEBI" id="CHEBI:15378"/>
        <dbReference type="ChEBI" id="CHEBI:29032"/>
        <dbReference type="ChEBI" id="CHEBI:30616"/>
        <dbReference type="ChEBI" id="CHEBI:456216"/>
        <dbReference type="EC" id="2.7.1.33"/>
    </reaction>
</comment>
<evidence type="ECO:0000256" key="13">
    <source>
        <dbReference type="ARBA" id="ARBA00022993"/>
    </source>
</evidence>
<keyword evidence="10 16" id="KW-0418">Kinase</keyword>
<keyword evidence="18" id="KW-1185">Reference proteome</keyword>
<evidence type="ECO:0000256" key="15">
    <source>
        <dbReference type="ARBA" id="ARBA00040883"/>
    </source>
</evidence>
<dbReference type="PANTHER" id="PTHR34265">
    <property type="entry name" value="TYPE III PANTOTHENATE KINASE"/>
    <property type="match status" value="1"/>
</dbReference>
<feature type="active site" description="Proton acceptor" evidence="16">
    <location>
        <position position="103"/>
    </location>
</feature>
<evidence type="ECO:0000256" key="6">
    <source>
        <dbReference type="ARBA" id="ARBA00012102"/>
    </source>
</evidence>
<dbReference type="GO" id="GO:0015937">
    <property type="term" value="P:coenzyme A biosynthetic process"/>
    <property type="evidence" value="ECO:0007669"/>
    <property type="project" value="UniProtKB-UniRule"/>
</dbReference>
<evidence type="ECO:0000256" key="7">
    <source>
        <dbReference type="ARBA" id="ARBA00022490"/>
    </source>
</evidence>
<evidence type="ECO:0000256" key="4">
    <source>
        <dbReference type="ARBA" id="ARBA00005225"/>
    </source>
</evidence>
<evidence type="ECO:0000256" key="1">
    <source>
        <dbReference type="ARBA" id="ARBA00001206"/>
    </source>
</evidence>
<dbReference type="SUPFAM" id="SSF53067">
    <property type="entry name" value="Actin-like ATPase domain"/>
    <property type="match status" value="2"/>
</dbReference>
<comment type="subcellular location">
    <subcellularLocation>
        <location evidence="3 16">Cytoplasm</location>
    </subcellularLocation>
</comment>
<evidence type="ECO:0000256" key="9">
    <source>
        <dbReference type="ARBA" id="ARBA00022741"/>
    </source>
</evidence>
<keyword evidence="12 16" id="KW-0630">Potassium</keyword>
<dbReference type="InterPro" id="IPR004619">
    <property type="entry name" value="Type_III_PanK"/>
</dbReference>
<dbReference type="AlphaFoldDB" id="A0A0S7BVZ0"/>
<dbReference type="EMBL" id="DF968182">
    <property type="protein sequence ID" value="GAP41934.1"/>
    <property type="molecule type" value="Genomic_DNA"/>
</dbReference>
<keyword evidence="8 16" id="KW-0808">Transferase</keyword>
<dbReference type="Pfam" id="PF03309">
    <property type="entry name" value="Pan_kinase"/>
    <property type="match status" value="1"/>
</dbReference>
<dbReference type="PATRIC" id="fig|1678841.3.peg.67"/>
<gene>
    <name evidence="16" type="primary">coaX</name>
    <name evidence="17" type="ORF">TBC1_1161</name>
</gene>
<dbReference type="Gene3D" id="3.30.420.40">
    <property type="match status" value="1"/>
</dbReference>
<evidence type="ECO:0000256" key="5">
    <source>
        <dbReference type="ARBA" id="ARBA00011738"/>
    </source>
</evidence>
<evidence type="ECO:0000256" key="3">
    <source>
        <dbReference type="ARBA" id="ARBA00004496"/>
    </source>
</evidence>
<evidence type="ECO:0000256" key="14">
    <source>
        <dbReference type="ARBA" id="ARBA00038036"/>
    </source>
</evidence>
<reference evidence="17" key="1">
    <citation type="journal article" date="2015" name="Genome Announc.">
        <title>Draft Genome Sequence of Bacteroidales Strain TBC1, a Novel Isolate from a Methanogenic Wastewater Treatment System.</title>
        <authorList>
            <person name="Tourlousse D.M."/>
            <person name="Matsuura N."/>
            <person name="Sun L."/>
            <person name="Toyonaga M."/>
            <person name="Kuroda K."/>
            <person name="Ohashi A."/>
            <person name="Cruz R."/>
            <person name="Yamaguchi T."/>
            <person name="Sekiguchi Y."/>
        </authorList>
    </citation>
    <scope>NUCLEOTIDE SEQUENCE [LARGE SCALE GENOMIC DNA]</scope>
    <source>
        <strain evidence="17">TBC1</strain>
    </source>
</reference>
<name>A0A0S7BVZ0_9BACT</name>
<dbReference type="InterPro" id="IPR043129">
    <property type="entry name" value="ATPase_NBD"/>
</dbReference>
<dbReference type="PANTHER" id="PTHR34265:SF1">
    <property type="entry name" value="TYPE III PANTOTHENATE KINASE"/>
    <property type="match status" value="1"/>
</dbReference>
<dbReference type="OrthoDB" id="9804707at2"/>
<dbReference type="GO" id="GO:0005524">
    <property type="term" value="F:ATP binding"/>
    <property type="evidence" value="ECO:0007669"/>
    <property type="project" value="UniProtKB-UniRule"/>
</dbReference>
<dbReference type="Proteomes" id="UP000053091">
    <property type="component" value="Unassembled WGS sequence"/>
</dbReference>
<feature type="binding site" evidence="16">
    <location>
        <position position="179"/>
    </location>
    <ligand>
        <name>substrate</name>
    </ligand>
</feature>
<evidence type="ECO:0000256" key="2">
    <source>
        <dbReference type="ARBA" id="ARBA00001958"/>
    </source>
</evidence>
<evidence type="ECO:0000256" key="8">
    <source>
        <dbReference type="ARBA" id="ARBA00022679"/>
    </source>
</evidence>
<keyword evidence="16" id="KW-0479">Metal-binding</keyword>
<feature type="binding site" evidence="16">
    <location>
        <position position="127"/>
    </location>
    <ligand>
        <name>ATP</name>
        <dbReference type="ChEBI" id="CHEBI:30616"/>
    </ligand>
</feature>
<organism evidence="17">
    <name type="scientific">Lentimicrobium saccharophilum</name>
    <dbReference type="NCBI Taxonomy" id="1678841"/>
    <lineage>
        <taxon>Bacteria</taxon>
        <taxon>Pseudomonadati</taxon>
        <taxon>Bacteroidota</taxon>
        <taxon>Bacteroidia</taxon>
        <taxon>Bacteroidales</taxon>
        <taxon>Lentimicrobiaceae</taxon>
        <taxon>Lentimicrobium</taxon>
    </lineage>
</organism>
<accession>A0A0S7BVZ0</accession>
<dbReference type="EC" id="2.7.1.33" evidence="6 16"/>
<evidence type="ECO:0000256" key="12">
    <source>
        <dbReference type="ARBA" id="ARBA00022958"/>
    </source>
</evidence>
<dbReference type="HAMAP" id="MF_01274">
    <property type="entry name" value="Pantothen_kinase_3"/>
    <property type="match status" value="1"/>
</dbReference>
<dbReference type="GO" id="GO:0046872">
    <property type="term" value="F:metal ion binding"/>
    <property type="evidence" value="ECO:0007669"/>
    <property type="project" value="UniProtKB-KW"/>
</dbReference>
<feature type="binding site" evidence="16">
    <location>
        <position position="124"/>
    </location>
    <ligand>
        <name>K(+)</name>
        <dbReference type="ChEBI" id="CHEBI:29103"/>
    </ligand>
</feature>
<evidence type="ECO:0000256" key="16">
    <source>
        <dbReference type="HAMAP-Rule" id="MF_01274"/>
    </source>
</evidence>
<dbReference type="GO" id="GO:0005737">
    <property type="term" value="C:cytoplasm"/>
    <property type="evidence" value="ECO:0007669"/>
    <property type="project" value="UniProtKB-SubCell"/>
</dbReference>
<feature type="binding site" evidence="16">
    <location>
        <begin position="15"/>
        <end position="22"/>
    </location>
    <ligand>
        <name>ATP</name>
        <dbReference type="ChEBI" id="CHEBI:30616"/>
    </ligand>
</feature>
<evidence type="ECO:0000313" key="17">
    <source>
        <dbReference type="EMBL" id="GAP41934.1"/>
    </source>
</evidence>
<sequence>MNSGLQDNSFRLIVDLGNTRAKLAVYEGGRVVLLETAENPDPEKLKALLPEQFIPSGAIISSVAGDPGPYMKALGNFRWINLDYDTPLPFTNHYLSPETLGRDRIALVAGARHLFPGSDLLVIDMGTAITFDFINGQGEYKGGAISPGLTTRFRALHNFTKRLPLLNPVEINYLTGRTTDESILSGVINGIRAETDGIIEEYLHLYPQLKIILSGGDMFYFEKKLKNNIFATPNLVITGLKQILDYNLEK</sequence>
<dbReference type="STRING" id="1678841.TBC1_1161"/>
<keyword evidence="7 16" id="KW-0963">Cytoplasm</keyword>
<protein>
    <recommendedName>
        <fullName evidence="15 16">Type III pantothenate kinase</fullName>
        <ecNumber evidence="6 16">2.7.1.33</ecNumber>
    </recommendedName>
    <alternativeName>
        <fullName evidence="16">PanK-III</fullName>
    </alternativeName>
    <alternativeName>
        <fullName evidence="16">Pantothenic acid kinase</fullName>
    </alternativeName>
</protein>
<dbReference type="UniPathway" id="UPA00241">
    <property type="reaction ID" value="UER00352"/>
</dbReference>
<dbReference type="NCBIfam" id="TIGR00671">
    <property type="entry name" value="baf"/>
    <property type="match status" value="1"/>
</dbReference>
<dbReference type="RefSeq" id="WP_137305318.1">
    <property type="nucleotide sequence ID" value="NZ_DF968182.1"/>
</dbReference>
<dbReference type="CDD" id="cd24015">
    <property type="entry name" value="ASKHA_NBD_PanK-III"/>
    <property type="match status" value="1"/>
</dbReference>
<feature type="binding site" evidence="16">
    <location>
        <begin position="101"/>
        <end position="104"/>
    </location>
    <ligand>
        <name>substrate</name>
    </ligand>
</feature>
<comment type="cofactor">
    <cofactor evidence="2">
        <name>K(+)</name>
        <dbReference type="ChEBI" id="CHEBI:29103"/>
    </cofactor>
</comment>
<keyword evidence="11 16" id="KW-0067">ATP-binding</keyword>
<evidence type="ECO:0000313" key="18">
    <source>
        <dbReference type="Proteomes" id="UP000053091"/>
    </source>
</evidence>
<comment type="pathway">
    <text evidence="4 16">Cofactor biosynthesis; coenzyme A biosynthesis; CoA from (R)-pantothenate: step 1/5.</text>
</comment>
<comment type="subunit">
    <text evidence="5 16">Homodimer.</text>
</comment>
<keyword evidence="9 16" id="KW-0547">Nucleotide-binding</keyword>
<proteinExistence type="inferred from homology"/>
<comment type="function">
    <text evidence="16">Catalyzes the phosphorylation of pantothenate (Pan), the first step in CoA biosynthesis.</text>
</comment>
<keyword evidence="13 16" id="KW-0173">Coenzyme A biosynthesis</keyword>
<comment type="similarity">
    <text evidence="14 16">Belongs to the type III pantothenate kinase family.</text>
</comment>
<feature type="binding site" evidence="16">
    <location>
        <position position="94"/>
    </location>
    <ligand>
        <name>substrate</name>
    </ligand>
</feature>